<name>A0A0E9WKP5_ANGAN</name>
<protein>
    <submittedName>
        <fullName evidence="1">Uncharacterized protein</fullName>
    </submittedName>
</protein>
<accession>A0A0E9WKP5</accession>
<organism evidence="1">
    <name type="scientific">Anguilla anguilla</name>
    <name type="common">European freshwater eel</name>
    <name type="synonym">Muraena anguilla</name>
    <dbReference type="NCBI Taxonomy" id="7936"/>
    <lineage>
        <taxon>Eukaryota</taxon>
        <taxon>Metazoa</taxon>
        <taxon>Chordata</taxon>
        <taxon>Craniata</taxon>
        <taxon>Vertebrata</taxon>
        <taxon>Euteleostomi</taxon>
        <taxon>Actinopterygii</taxon>
        <taxon>Neopterygii</taxon>
        <taxon>Teleostei</taxon>
        <taxon>Anguilliformes</taxon>
        <taxon>Anguillidae</taxon>
        <taxon>Anguilla</taxon>
    </lineage>
</organism>
<reference evidence="1" key="1">
    <citation type="submission" date="2014-11" db="EMBL/GenBank/DDBJ databases">
        <authorList>
            <person name="Amaro Gonzalez C."/>
        </authorList>
    </citation>
    <scope>NUCLEOTIDE SEQUENCE</scope>
</reference>
<reference evidence="1" key="2">
    <citation type="journal article" date="2015" name="Fish Shellfish Immunol.">
        <title>Early steps in the European eel (Anguilla anguilla)-Vibrio vulnificus interaction in the gills: Role of the RtxA13 toxin.</title>
        <authorList>
            <person name="Callol A."/>
            <person name="Pajuelo D."/>
            <person name="Ebbesson L."/>
            <person name="Teles M."/>
            <person name="MacKenzie S."/>
            <person name="Amaro C."/>
        </authorList>
    </citation>
    <scope>NUCLEOTIDE SEQUENCE</scope>
</reference>
<evidence type="ECO:0000313" key="1">
    <source>
        <dbReference type="EMBL" id="JAH90969.1"/>
    </source>
</evidence>
<dbReference type="AlphaFoldDB" id="A0A0E9WKP5"/>
<sequence length="89" mass="10945">MNVELILPSDHQLKHLAREIRRKCDQSRADNHNKYHENIHFVLSKTNYSWLSLYFWIYEDIFFNHYCFSSWHIFFVLPVQERCNLSPLT</sequence>
<proteinExistence type="predicted"/>
<dbReference type="EMBL" id="GBXM01017608">
    <property type="protein sequence ID" value="JAH90969.1"/>
    <property type="molecule type" value="Transcribed_RNA"/>
</dbReference>